<dbReference type="AlphaFoldDB" id="A0A9W9P0U4"/>
<feature type="compositionally biased region" description="Polar residues" evidence="1">
    <location>
        <begin position="1"/>
        <end position="20"/>
    </location>
</feature>
<reference evidence="2" key="1">
    <citation type="submission" date="2022-11" db="EMBL/GenBank/DDBJ databases">
        <authorList>
            <person name="Petersen C."/>
        </authorList>
    </citation>
    <scope>NUCLEOTIDE SEQUENCE</scope>
    <source>
        <strain evidence="2">IBT 19713</strain>
    </source>
</reference>
<feature type="region of interest" description="Disordered" evidence="1">
    <location>
        <begin position="1"/>
        <end position="21"/>
    </location>
</feature>
<protein>
    <submittedName>
        <fullName evidence="2">Uncharacterized protein</fullName>
    </submittedName>
</protein>
<dbReference type="RefSeq" id="XP_058331148.1">
    <property type="nucleotide sequence ID" value="XM_058475408.1"/>
</dbReference>
<proteinExistence type="predicted"/>
<organism evidence="2 3">
    <name type="scientific">Penicillium chermesinum</name>
    <dbReference type="NCBI Taxonomy" id="63820"/>
    <lineage>
        <taxon>Eukaryota</taxon>
        <taxon>Fungi</taxon>
        <taxon>Dikarya</taxon>
        <taxon>Ascomycota</taxon>
        <taxon>Pezizomycotina</taxon>
        <taxon>Eurotiomycetes</taxon>
        <taxon>Eurotiomycetidae</taxon>
        <taxon>Eurotiales</taxon>
        <taxon>Aspergillaceae</taxon>
        <taxon>Penicillium</taxon>
    </lineage>
</organism>
<accession>A0A9W9P0U4</accession>
<evidence type="ECO:0000313" key="2">
    <source>
        <dbReference type="EMBL" id="KAJ5233156.1"/>
    </source>
</evidence>
<evidence type="ECO:0000313" key="3">
    <source>
        <dbReference type="Proteomes" id="UP001150941"/>
    </source>
</evidence>
<reference evidence="2" key="2">
    <citation type="journal article" date="2023" name="IMA Fungus">
        <title>Comparative genomic study of the Penicillium genus elucidates a diverse pangenome and 15 lateral gene transfer events.</title>
        <authorList>
            <person name="Petersen C."/>
            <person name="Sorensen T."/>
            <person name="Nielsen M.R."/>
            <person name="Sondergaard T.E."/>
            <person name="Sorensen J.L."/>
            <person name="Fitzpatrick D.A."/>
            <person name="Frisvad J.C."/>
            <person name="Nielsen K.L."/>
        </authorList>
    </citation>
    <scope>NUCLEOTIDE SEQUENCE</scope>
    <source>
        <strain evidence="2">IBT 19713</strain>
    </source>
</reference>
<dbReference type="OrthoDB" id="4159781at2759"/>
<sequence>MSQPSWLEPTNNLEQISGPTSPIFRPQAPSLDLHKVRCLWLLSFVQDMRTFMASFSTKELPPFTFFHAAITLLRHEFQLSTEISRSESHVTQQETELLICLFSMSILVQESLSAFADANFIPLIHRTALGELEEILRRSHRMWHTSAQQLRFILCESFDRLHQEGQRKMHYAMNLVQVLSTLSLEARQGVEKCLLNLLYQLGNKDRTPLLIDDRWSPDSLLSSIHGY</sequence>
<dbReference type="EMBL" id="JAPQKS010000004">
    <property type="protein sequence ID" value="KAJ5233156.1"/>
    <property type="molecule type" value="Genomic_DNA"/>
</dbReference>
<dbReference type="Proteomes" id="UP001150941">
    <property type="component" value="Unassembled WGS sequence"/>
</dbReference>
<comment type="caution">
    <text evidence="2">The sequence shown here is derived from an EMBL/GenBank/DDBJ whole genome shotgun (WGS) entry which is preliminary data.</text>
</comment>
<evidence type="ECO:0000256" key="1">
    <source>
        <dbReference type="SAM" id="MobiDB-lite"/>
    </source>
</evidence>
<keyword evidence="3" id="KW-1185">Reference proteome</keyword>
<dbReference type="GeneID" id="83202711"/>
<name>A0A9W9P0U4_9EURO</name>
<gene>
    <name evidence="2" type="ORF">N7468_006112</name>
</gene>